<accession>A0A7J6P6G8</accession>
<name>A0A7J6P6G8_PEROL</name>
<feature type="region of interest" description="Disordered" evidence="1">
    <location>
        <begin position="335"/>
        <end position="360"/>
    </location>
</feature>
<dbReference type="EMBL" id="JABANP010000080">
    <property type="protein sequence ID" value="KAF4691336.1"/>
    <property type="molecule type" value="Genomic_DNA"/>
</dbReference>
<gene>
    <name evidence="3" type="ORF">FOZ60_015742</name>
</gene>
<organism evidence="3 4">
    <name type="scientific">Perkinsus olseni</name>
    <name type="common">Perkinsus atlanticus</name>
    <dbReference type="NCBI Taxonomy" id="32597"/>
    <lineage>
        <taxon>Eukaryota</taxon>
        <taxon>Sar</taxon>
        <taxon>Alveolata</taxon>
        <taxon>Perkinsozoa</taxon>
        <taxon>Perkinsea</taxon>
        <taxon>Perkinsida</taxon>
        <taxon>Perkinsidae</taxon>
        <taxon>Perkinsus</taxon>
    </lineage>
</organism>
<keyword evidence="2" id="KW-0732">Signal</keyword>
<sequence>MKASLLLYCSLAGTVYATADSEMRADSPYVKPSSLPAGKYSAVIQDGNVICPELPRLTAFDMVVTDGLHGQVAKFHAEGLHDELSSNRTPWAIDSRGEVRLAWYEPRTVRSLRRFGSLSIRRQPKCFHGSSGTTTLLHQFSNKLFSGLRLYLQTPSSAKSPRNIIVCDTELGIIVGIKGNVLKQWNFTEYGILLERQQSADMAAVSGASGATKSTDDHIHTILFDEAEDRIRRDGGRERVQAVSLPAETYTAIEVHGSIVSPPLPDLTDFKMLISMDGDGAVASFTARGLDSASPDGQWSISSHEVDLVWYGGDSVRSLQKCGLIEVVYEVIAKETDDDHGDDGSPESSDKEYSSSNEDLLESLFDPPGAVFASFPDQIMDLAPGFDGHRRESGGRRSTSGLDEHQLPGVFGIEAHQTTGPNVPSVGSRPPAANSPLPLDPTRVAERYPYEGDDRSSLSTEIRDGAYETDATGLDSVKEVAMSVETEPDPDRLWVKLVFNLCNYEEPLYFHDAVAVPDDDGCFQLDLPGDVHSLDIPILQACIRARSIPPTSFRICGTAGVAIVI</sequence>
<evidence type="ECO:0000256" key="2">
    <source>
        <dbReference type="SAM" id="SignalP"/>
    </source>
</evidence>
<evidence type="ECO:0000313" key="4">
    <source>
        <dbReference type="Proteomes" id="UP000541610"/>
    </source>
</evidence>
<evidence type="ECO:0000313" key="3">
    <source>
        <dbReference type="EMBL" id="KAF4691336.1"/>
    </source>
</evidence>
<feature type="chain" id="PRO_5029614467" evidence="2">
    <location>
        <begin position="18"/>
        <end position="565"/>
    </location>
</feature>
<feature type="region of interest" description="Disordered" evidence="1">
    <location>
        <begin position="383"/>
        <end position="443"/>
    </location>
</feature>
<protein>
    <submittedName>
        <fullName evidence="3">Uncharacterized protein</fullName>
    </submittedName>
</protein>
<dbReference type="Proteomes" id="UP000541610">
    <property type="component" value="Unassembled WGS sequence"/>
</dbReference>
<dbReference type="AlphaFoldDB" id="A0A7J6P6G8"/>
<proteinExistence type="predicted"/>
<comment type="caution">
    <text evidence="3">The sequence shown here is derived from an EMBL/GenBank/DDBJ whole genome shotgun (WGS) entry which is preliminary data.</text>
</comment>
<feature type="signal peptide" evidence="2">
    <location>
        <begin position="1"/>
        <end position="17"/>
    </location>
</feature>
<reference evidence="3 4" key="1">
    <citation type="submission" date="2020-04" db="EMBL/GenBank/DDBJ databases">
        <title>Perkinsus olseni comparative genomics.</title>
        <authorList>
            <person name="Bogema D.R."/>
        </authorList>
    </citation>
    <scope>NUCLEOTIDE SEQUENCE [LARGE SCALE GENOMIC DNA]</scope>
    <source>
        <strain evidence="3">00978-12</strain>
    </source>
</reference>
<evidence type="ECO:0000256" key="1">
    <source>
        <dbReference type="SAM" id="MobiDB-lite"/>
    </source>
</evidence>